<evidence type="ECO:0000256" key="4">
    <source>
        <dbReference type="ARBA" id="ARBA00022833"/>
    </source>
</evidence>
<dbReference type="InterPro" id="IPR001915">
    <property type="entry name" value="Peptidase_M48"/>
</dbReference>
<reference evidence="9 10" key="1">
    <citation type="submission" date="2022-01" db="EMBL/GenBank/DDBJ databases">
        <title>Draft genome sequence of Sabulilitoribacter multivorans KCTC 32326.</title>
        <authorList>
            <person name="Oh J.-S."/>
        </authorList>
    </citation>
    <scope>NUCLEOTIDE SEQUENCE [LARGE SCALE GENOMIC DNA]</scope>
    <source>
        <strain evidence="9 10">M-M16</strain>
    </source>
</reference>
<dbReference type="PROSITE" id="PS51257">
    <property type="entry name" value="PROKAR_LIPOPROTEIN"/>
    <property type="match status" value="1"/>
</dbReference>
<feature type="signal peptide" evidence="7">
    <location>
        <begin position="1"/>
        <end position="20"/>
    </location>
</feature>
<dbReference type="PANTHER" id="PTHR22726:SF1">
    <property type="entry name" value="METALLOENDOPEPTIDASE OMA1, MITOCHONDRIAL"/>
    <property type="match status" value="1"/>
</dbReference>
<evidence type="ECO:0000256" key="1">
    <source>
        <dbReference type="ARBA" id="ARBA00022670"/>
    </source>
</evidence>
<evidence type="ECO:0000256" key="7">
    <source>
        <dbReference type="SAM" id="SignalP"/>
    </source>
</evidence>
<keyword evidence="1 6" id="KW-0645">Protease</keyword>
<keyword evidence="10" id="KW-1185">Reference proteome</keyword>
<protein>
    <submittedName>
        <fullName evidence="9">M48 family metallopeptidase</fullName>
    </submittedName>
</protein>
<evidence type="ECO:0000256" key="6">
    <source>
        <dbReference type="RuleBase" id="RU003983"/>
    </source>
</evidence>
<keyword evidence="7" id="KW-0732">Signal</keyword>
<feature type="domain" description="Peptidase M48" evidence="8">
    <location>
        <begin position="89"/>
        <end position="254"/>
    </location>
</feature>
<dbReference type="CDD" id="cd07331">
    <property type="entry name" value="M48C_Oma1_like"/>
    <property type="match status" value="1"/>
</dbReference>
<keyword evidence="4 6" id="KW-0862">Zinc</keyword>
<organism evidence="9 10">
    <name type="scientific">Flaviramulus multivorans</name>
    <dbReference type="NCBI Taxonomy" id="1304750"/>
    <lineage>
        <taxon>Bacteria</taxon>
        <taxon>Pseudomonadati</taxon>
        <taxon>Bacteroidota</taxon>
        <taxon>Flavobacteriia</taxon>
        <taxon>Flavobacteriales</taxon>
        <taxon>Flavobacteriaceae</taxon>
        <taxon>Flaviramulus</taxon>
    </lineage>
</organism>
<name>A0ABS9IJV2_9FLAO</name>
<evidence type="ECO:0000256" key="5">
    <source>
        <dbReference type="ARBA" id="ARBA00023049"/>
    </source>
</evidence>
<accession>A0ABS9IJV2</accession>
<gene>
    <name evidence="9" type="ORF">L3X39_09520</name>
</gene>
<comment type="similarity">
    <text evidence="6">Belongs to the peptidase M48 family.</text>
</comment>
<evidence type="ECO:0000256" key="3">
    <source>
        <dbReference type="ARBA" id="ARBA00022801"/>
    </source>
</evidence>
<dbReference type="Pfam" id="PF01435">
    <property type="entry name" value="Peptidase_M48"/>
    <property type="match status" value="1"/>
</dbReference>
<evidence type="ECO:0000313" key="9">
    <source>
        <dbReference type="EMBL" id="MCF7560873.1"/>
    </source>
</evidence>
<dbReference type="Gene3D" id="3.30.2010.10">
    <property type="entry name" value="Metalloproteases ('zincins'), catalytic domain"/>
    <property type="match status" value="1"/>
</dbReference>
<sequence length="276" mass="30082">MNLKKTILTLGIALLIIACATNPFTGKKTLALVPNSQIFPSSFAQYNQFLSENKVVTGTKDAEMIKRVGQRIAVAAERWMNANGLQGYLKDYKWEYNLVNDATVNAWCMPGGKIVFYTGILPIAENETAIAAIMGHEVAHALANHGQQRMSAGMLQQLGAVAGNVAIKDDQSREMFNQAYGVGSTVGVMLPFSRGHETEADKIGLYLMAVAGYNPDEAAELWKRMKANSGGQAPPEFLSTHPSNDSRIAELQKLAPLAKTEAKKYGINEFRPLGKF</sequence>
<evidence type="ECO:0000313" key="10">
    <source>
        <dbReference type="Proteomes" id="UP001200022"/>
    </source>
</evidence>
<proteinExistence type="inferred from homology"/>
<evidence type="ECO:0000256" key="2">
    <source>
        <dbReference type="ARBA" id="ARBA00022723"/>
    </source>
</evidence>
<dbReference type="InterPro" id="IPR051156">
    <property type="entry name" value="Mito/Outer_Membr_Metalloprot"/>
</dbReference>
<keyword evidence="5 6" id="KW-0482">Metalloprotease</keyword>
<dbReference type="EMBL" id="JAKKDV010000003">
    <property type="protein sequence ID" value="MCF7560873.1"/>
    <property type="molecule type" value="Genomic_DNA"/>
</dbReference>
<keyword evidence="3 6" id="KW-0378">Hydrolase</keyword>
<dbReference type="PANTHER" id="PTHR22726">
    <property type="entry name" value="METALLOENDOPEPTIDASE OMA1"/>
    <property type="match status" value="1"/>
</dbReference>
<comment type="cofactor">
    <cofactor evidence="6">
        <name>Zn(2+)</name>
        <dbReference type="ChEBI" id="CHEBI:29105"/>
    </cofactor>
    <text evidence="6">Binds 1 zinc ion per subunit.</text>
</comment>
<dbReference type="RefSeq" id="WP_237231552.1">
    <property type="nucleotide sequence ID" value="NZ_JAKKDV010000003.1"/>
</dbReference>
<keyword evidence="2" id="KW-0479">Metal-binding</keyword>
<comment type="caution">
    <text evidence="9">The sequence shown here is derived from an EMBL/GenBank/DDBJ whole genome shotgun (WGS) entry which is preliminary data.</text>
</comment>
<feature type="chain" id="PRO_5045877195" evidence="7">
    <location>
        <begin position="21"/>
        <end position="276"/>
    </location>
</feature>
<dbReference type="Proteomes" id="UP001200022">
    <property type="component" value="Unassembled WGS sequence"/>
</dbReference>
<evidence type="ECO:0000259" key="8">
    <source>
        <dbReference type="Pfam" id="PF01435"/>
    </source>
</evidence>